<keyword evidence="3" id="KW-1185">Reference proteome</keyword>
<organism evidence="2 3">
    <name type="scientific">Pristionchus entomophagus</name>
    <dbReference type="NCBI Taxonomy" id="358040"/>
    <lineage>
        <taxon>Eukaryota</taxon>
        <taxon>Metazoa</taxon>
        <taxon>Ecdysozoa</taxon>
        <taxon>Nematoda</taxon>
        <taxon>Chromadorea</taxon>
        <taxon>Rhabditida</taxon>
        <taxon>Rhabditina</taxon>
        <taxon>Diplogasteromorpha</taxon>
        <taxon>Diplogasteroidea</taxon>
        <taxon>Neodiplogasteridae</taxon>
        <taxon>Pristionchus</taxon>
    </lineage>
</organism>
<dbReference type="EMBL" id="BTSX01000005">
    <property type="protein sequence ID" value="GMT02297.1"/>
    <property type="molecule type" value="Genomic_DNA"/>
</dbReference>
<gene>
    <name evidence="2" type="ORF">PENTCL1PPCAC_24471</name>
</gene>
<dbReference type="InterPro" id="IPR028073">
    <property type="entry name" value="PHTB1_N_dom"/>
</dbReference>
<dbReference type="PANTHER" id="PTHR20991">
    <property type="entry name" value="PARATHYROID HORMONE-RESPONSIVE B1 GENE"/>
    <property type="match status" value="1"/>
</dbReference>
<dbReference type="Proteomes" id="UP001432027">
    <property type="component" value="Unassembled WGS sequence"/>
</dbReference>
<dbReference type="AlphaFoldDB" id="A0AAV5U6Y5"/>
<dbReference type="PANTHER" id="PTHR20991:SF0">
    <property type="entry name" value="PROTEIN PTHB1"/>
    <property type="match status" value="1"/>
</dbReference>
<evidence type="ECO:0000313" key="2">
    <source>
        <dbReference type="EMBL" id="GMT02297.1"/>
    </source>
</evidence>
<comment type="caution">
    <text evidence="2">The sequence shown here is derived from an EMBL/GenBank/DDBJ whole genome shotgun (WGS) entry which is preliminary data.</text>
</comment>
<accession>A0AAV5U6Y5</accession>
<proteinExistence type="predicted"/>
<dbReference type="GO" id="GO:0016020">
    <property type="term" value="C:membrane"/>
    <property type="evidence" value="ECO:0007669"/>
    <property type="project" value="TreeGrafter"/>
</dbReference>
<reference evidence="2" key="1">
    <citation type="submission" date="2023-10" db="EMBL/GenBank/DDBJ databases">
        <title>Genome assembly of Pristionchus species.</title>
        <authorList>
            <person name="Yoshida K."/>
            <person name="Sommer R.J."/>
        </authorList>
    </citation>
    <scope>NUCLEOTIDE SEQUENCE</scope>
    <source>
        <strain evidence="2">RS0144</strain>
    </source>
</reference>
<evidence type="ECO:0000259" key="1">
    <source>
        <dbReference type="Pfam" id="PF14727"/>
    </source>
</evidence>
<protein>
    <recommendedName>
        <fullName evidence="1">PTHB1 N-terminal domain-containing protein</fullName>
    </recommendedName>
</protein>
<feature type="domain" description="PTHB1 N-terminal" evidence="1">
    <location>
        <begin position="3"/>
        <end position="343"/>
    </location>
</feature>
<dbReference type="InterPro" id="IPR026511">
    <property type="entry name" value="PTHB1"/>
</dbReference>
<feature type="non-terminal residue" evidence="2">
    <location>
        <position position="1"/>
    </location>
</feature>
<dbReference type="Pfam" id="PF14727">
    <property type="entry name" value="PHTB1_N"/>
    <property type="match status" value="1"/>
</dbReference>
<sequence>SAMSLFRLVEFVDSRVEKISCLTVGRISHFKDRDQVFIGTEDGNIVVIDVAPVKQQARPTSGNPAMMQDSVMLMHPVGMPVLQIAVGYFIADYNAVTIACLTPKMLIMYDVQKANSDTLLLQQMYSHNLVETAFKMVFLSVSESNMHLLIMGIGASMSIYDGEQCLLSRVLSTSLHPGPVAVCAATSSIIVGSSGTVRSVKYSQLAAHSVGGKKLNFDWSVAVGDVVVDIQIAQNDTQPTIMALCRKHLVALTSGGVIRFSFDLQCIGLALKCYAQGPTSYIMSVVSTNTGAVLVLKENILMWTSHTPITAQYFDLCDARFVSILLLVENKMQMVIGYLGTEPSLYRIPIAPNRSVDYAAKKAQMAEYEEQIRMFGGSGAGLESDTAKAVRKELTASLDAGEMDNPTRAVSKHSDVPSWTVRVTLPADLRDVQVD</sequence>
<evidence type="ECO:0000313" key="3">
    <source>
        <dbReference type="Proteomes" id="UP001432027"/>
    </source>
</evidence>
<feature type="non-terminal residue" evidence="2">
    <location>
        <position position="435"/>
    </location>
</feature>
<dbReference type="GO" id="GO:0060271">
    <property type="term" value="P:cilium assembly"/>
    <property type="evidence" value="ECO:0007669"/>
    <property type="project" value="TreeGrafter"/>
</dbReference>
<name>A0AAV5U6Y5_9BILA</name>
<dbReference type="GO" id="GO:0034464">
    <property type="term" value="C:BBSome"/>
    <property type="evidence" value="ECO:0007669"/>
    <property type="project" value="InterPro"/>
</dbReference>